<dbReference type="EMBL" id="FOIU01000003">
    <property type="protein sequence ID" value="SEW48277.1"/>
    <property type="molecule type" value="Genomic_DNA"/>
</dbReference>
<dbReference type="Proteomes" id="UP000199469">
    <property type="component" value="Unassembled WGS sequence"/>
</dbReference>
<gene>
    <name evidence="1" type="ORF">SAMN05421841_3774</name>
</gene>
<dbReference type="AlphaFoldDB" id="A0A1I0S193"/>
<keyword evidence="2" id="KW-1185">Reference proteome</keyword>
<reference evidence="2" key="1">
    <citation type="submission" date="2016-10" db="EMBL/GenBank/DDBJ databases">
        <authorList>
            <person name="Varghese N."/>
            <person name="Submissions S."/>
        </authorList>
    </citation>
    <scope>NUCLEOTIDE SEQUENCE [LARGE SCALE GENOMIC DNA]</scope>
    <source>
        <strain evidence="2">DSM 17724</strain>
    </source>
</reference>
<sequence length="43" mass="5013">MKKATYQDREKVVDILCQAFIDVLIPNSINFVVNKYLKLKSII</sequence>
<name>A0A1I0S193_9FLAO</name>
<accession>A0A1I0S193</accession>
<protein>
    <submittedName>
        <fullName evidence="1">Uncharacterized protein</fullName>
    </submittedName>
</protein>
<evidence type="ECO:0000313" key="2">
    <source>
        <dbReference type="Proteomes" id="UP000199469"/>
    </source>
</evidence>
<dbReference type="STRING" id="356305.SAMN05421841_3774"/>
<proteinExistence type="predicted"/>
<evidence type="ECO:0000313" key="1">
    <source>
        <dbReference type="EMBL" id="SEW48277.1"/>
    </source>
</evidence>
<organism evidence="1 2">
    <name type="scientific">Chryseobacterium wanjuense</name>
    <dbReference type="NCBI Taxonomy" id="356305"/>
    <lineage>
        <taxon>Bacteria</taxon>
        <taxon>Pseudomonadati</taxon>
        <taxon>Bacteroidota</taxon>
        <taxon>Flavobacteriia</taxon>
        <taxon>Flavobacteriales</taxon>
        <taxon>Weeksellaceae</taxon>
        <taxon>Chryseobacterium group</taxon>
        <taxon>Chryseobacterium</taxon>
    </lineage>
</organism>